<keyword evidence="1" id="KW-0812">Transmembrane</keyword>
<feature type="transmembrane region" description="Helical" evidence="1">
    <location>
        <begin position="293"/>
        <end position="315"/>
    </location>
</feature>
<reference evidence="4" key="2">
    <citation type="submission" date="2020-05" db="UniProtKB">
        <authorList>
            <consortium name="EnsemblMetazoa"/>
        </authorList>
    </citation>
    <scope>IDENTIFICATION</scope>
    <source>
        <strain evidence="4">wikel</strain>
    </source>
</reference>
<evidence type="ECO:0000313" key="3">
    <source>
        <dbReference type="EMBL" id="EEC06236.1"/>
    </source>
</evidence>
<dbReference type="VEuPathDB" id="VectorBase:ISCW004453"/>
<feature type="transmembrane region" description="Helical" evidence="1">
    <location>
        <begin position="257"/>
        <end position="281"/>
    </location>
</feature>
<feature type="transmembrane region" description="Helical" evidence="1">
    <location>
        <begin position="327"/>
        <end position="346"/>
    </location>
</feature>
<name>B7PI14_IXOSC</name>
<dbReference type="FunFam" id="1.20.1250.20:FF:000462">
    <property type="entry name" value="Monocarboxylate transporter, putative"/>
    <property type="match status" value="1"/>
</dbReference>
<dbReference type="AlphaFoldDB" id="B7PI14"/>
<protein>
    <submittedName>
        <fullName evidence="3 4">Monocarboxylate transporter, putative</fullName>
    </submittedName>
</protein>
<evidence type="ECO:0000256" key="1">
    <source>
        <dbReference type="SAM" id="Phobius"/>
    </source>
</evidence>
<dbReference type="InterPro" id="IPR036259">
    <property type="entry name" value="MFS_trans_sf"/>
</dbReference>
<evidence type="ECO:0000313" key="4">
    <source>
        <dbReference type="EnsemblMetazoa" id="ISCW004453-PA"/>
    </source>
</evidence>
<dbReference type="PaxDb" id="6945-B7PI14"/>
<reference evidence="3 5" key="1">
    <citation type="submission" date="2008-03" db="EMBL/GenBank/DDBJ databases">
        <title>Annotation of Ixodes scapularis.</title>
        <authorList>
            <consortium name="Ixodes scapularis Genome Project Consortium"/>
            <person name="Caler E."/>
            <person name="Hannick L.I."/>
            <person name="Bidwell S."/>
            <person name="Joardar V."/>
            <person name="Thiagarajan M."/>
            <person name="Amedeo P."/>
            <person name="Galinsky K.J."/>
            <person name="Schobel S."/>
            <person name="Inman J."/>
            <person name="Hostetler J."/>
            <person name="Miller J."/>
            <person name="Hammond M."/>
            <person name="Megy K."/>
            <person name="Lawson D."/>
            <person name="Kodira C."/>
            <person name="Sutton G."/>
            <person name="Meyer J."/>
            <person name="Hill C.A."/>
            <person name="Birren B."/>
            <person name="Nene V."/>
            <person name="Collins F."/>
            <person name="Alarcon-Chaidez F."/>
            <person name="Wikel S."/>
            <person name="Strausberg R."/>
        </authorList>
    </citation>
    <scope>NUCLEOTIDE SEQUENCE [LARGE SCALE GENOMIC DNA]</scope>
    <source>
        <strain evidence="5">Wikel</strain>
        <strain evidence="3">Wikel colony</strain>
    </source>
</reference>
<keyword evidence="2" id="KW-0732">Signal</keyword>
<dbReference type="InterPro" id="IPR011701">
    <property type="entry name" value="MFS"/>
</dbReference>
<dbReference type="GO" id="GO:0005886">
    <property type="term" value="C:plasma membrane"/>
    <property type="evidence" value="ECO:0000318"/>
    <property type="project" value="GO_Central"/>
</dbReference>
<sequence length="368" mass="40584">MALASALLWIGIIASGFATNIATLSVTLGVVHGIGSGTIYLLLQVFTMMYFDKYRGTALGIMSMGSALSGTVFSKLLEYLTGAYSLQYSLILLGALSMNISPLTHLLKIPPWYTPPKKKTKMTSKQTISTIYVTENNAENKSSSTESVERKHTNECIRDLKFLAFRPMFYLMLVSSAVTIFADYIFLSTYMDFAVDKGTSVSNAVWLTTCISVADMIGRICLPVIADRRYVRRSTLVVVNKFLMGIDMILAPQVTSYWMIAVLCSLITAHIGCGFILHDVLVAEYLGLERLSVVQGTIGLVKTPLVLGIPALIGLFRDEAGSYDNMYRLLGGLLIFICVFWVPVVWNEAKNQRQHKSPQNNGSLTTES</sequence>
<feature type="transmembrane region" description="Helical" evidence="1">
    <location>
        <begin position="168"/>
        <end position="191"/>
    </location>
</feature>
<dbReference type="VEuPathDB" id="VectorBase:ISCP_022568"/>
<dbReference type="Pfam" id="PF07690">
    <property type="entry name" value="MFS_1"/>
    <property type="match status" value="1"/>
</dbReference>
<accession>B7PI14</accession>
<dbReference type="InParanoid" id="B7PI14"/>
<evidence type="ECO:0000256" key="2">
    <source>
        <dbReference type="SAM" id="SignalP"/>
    </source>
</evidence>
<dbReference type="VEuPathDB" id="VectorBase:ISCI004453"/>
<dbReference type="InterPro" id="IPR050327">
    <property type="entry name" value="Proton-linked_MCT"/>
</dbReference>
<feature type="transmembrane region" description="Helical" evidence="1">
    <location>
        <begin position="58"/>
        <end position="76"/>
    </location>
</feature>
<dbReference type="EMBL" id="DS716375">
    <property type="protein sequence ID" value="EEC06236.1"/>
    <property type="molecule type" value="Genomic_DNA"/>
</dbReference>
<dbReference type="HOGENOM" id="CLU_001265_59_2_1"/>
<dbReference type="EnsemblMetazoa" id="ISCW004453-RA">
    <property type="protein sequence ID" value="ISCW004453-PA"/>
    <property type="gene ID" value="ISCW004453"/>
</dbReference>
<gene>
    <name evidence="3" type="ORF">IscW_ISCW004453</name>
</gene>
<dbReference type="GO" id="GO:0008028">
    <property type="term" value="F:monocarboxylic acid transmembrane transporter activity"/>
    <property type="evidence" value="ECO:0000318"/>
    <property type="project" value="GO_Central"/>
</dbReference>
<evidence type="ECO:0000313" key="5">
    <source>
        <dbReference type="Proteomes" id="UP000001555"/>
    </source>
</evidence>
<feature type="transmembrane region" description="Helical" evidence="1">
    <location>
        <begin position="203"/>
        <end position="222"/>
    </location>
</feature>
<dbReference type="Proteomes" id="UP000001555">
    <property type="component" value="Unassembled WGS sequence"/>
</dbReference>
<dbReference type="EMBL" id="ABJB010858751">
    <property type="status" value="NOT_ANNOTATED_CDS"/>
    <property type="molecule type" value="Genomic_DNA"/>
</dbReference>
<dbReference type="SUPFAM" id="SSF103473">
    <property type="entry name" value="MFS general substrate transporter"/>
    <property type="match status" value="1"/>
</dbReference>
<feature type="transmembrane region" description="Helical" evidence="1">
    <location>
        <begin position="28"/>
        <end position="51"/>
    </location>
</feature>
<feature type="chain" id="PRO_5010826159" evidence="2">
    <location>
        <begin position="19"/>
        <end position="368"/>
    </location>
</feature>
<organism>
    <name type="scientific">Ixodes scapularis</name>
    <name type="common">Black-legged tick</name>
    <name type="synonym">Deer tick</name>
    <dbReference type="NCBI Taxonomy" id="6945"/>
    <lineage>
        <taxon>Eukaryota</taxon>
        <taxon>Metazoa</taxon>
        <taxon>Ecdysozoa</taxon>
        <taxon>Arthropoda</taxon>
        <taxon>Chelicerata</taxon>
        <taxon>Arachnida</taxon>
        <taxon>Acari</taxon>
        <taxon>Parasitiformes</taxon>
        <taxon>Ixodida</taxon>
        <taxon>Ixodoidea</taxon>
        <taxon>Ixodidae</taxon>
        <taxon>Ixodinae</taxon>
        <taxon>Ixodes</taxon>
    </lineage>
</organism>
<dbReference type="OrthoDB" id="6499973at2759"/>
<keyword evidence="1" id="KW-1133">Transmembrane helix</keyword>
<dbReference type="PANTHER" id="PTHR11360:SF303">
    <property type="entry name" value="MAJOR FACILITATOR SUPERFAMILY (MFS) PROFILE DOMAIN-CONTAINING PROTEIN"/>
    <property type="match status" value="1"/>
</dbReference>
<dbReference type="PANTHER" id="PTHR11360">
    <property type="entry name" value="MONOCARBOXYLATE TRANSPORTER"/>
    <property type="match status" value="1"/>
</dbReference>
<feature type="signal peptide" evidence="2">
    <location>
        <begin position="1"/>
        <end position="18"/>
    </location>
</feature>
<feature type="transmembrane region" description="Helical" evidence="1">
    <location>
        <begin position="88"/>
        <end position="109"/>
    </location>
</feature>
<proteinExistence type="predicted"/>
<dbReference type="Gene3D" id="1.20.1250.20">
    <property type="entry name" value="MFS general substrate transporter like domains"/>
    <property type="match status" value="2"/>
</dbReference>
<keyword evidence="1" id="KW-0472">Membrane</keyword>
<keyword evidence="5" id="KW-1185">Reference proteome</keyword>